<dbReference type="PROSITE" id="PS50893">
    <property type="entry name" value="ABC_TRANSPORTER_2"/>
    <property type="match status" value="1"/>
</dbReference>
<dbReference type="GO" id="GO:0016887">
    <property type="term" value="F:ATP hydrolysis activity"/>
    <property type="evidence" value="ECO:0007669"/>
    <property type="project" value="InterPro"/>
</dbReference>
<accession>A0A932GR15</accession>
<dbReference type="Proteomes" id="UP000741360">
    <property type="component" value="Unassembled WGS sequence"/>
</dbReference>
<dbReference type="PANTHER" id="PTHR42788">
    <property type="entry name" value="TAURINE IMPORT ATP-BINDING PROTEIN-RELATED"/>
    <property type="match status" value="1"/>
</dbReference>
<keyword evidence="1" id="KW-0813">Transport</keyword>
<gene>
    <name evidence="5" type="ORF">HYY65_11435</name>
</gene>
<protein>
    <submittedName>
        <fullName evidence="5">ABC transporter ATP-binding protein</fullName>
    </submittedName>
</protein>
<name>A0A932GR15_UNCTE</name>
<dbReference type="InterPro" id="IPR003439">
    <property type="entry name" value="ABC_transporter-like_ATP-bd"/>
</dbReference>
<dbReference type="EMBL" id="JACPSX010000217">
    <property type="protein sequence ID" value="MBI3015642.1"/>
    <property type="molecule type" value="Genomic_DNA"/>
</dbReference>
<dbReference type="CDD" id="cd03293">
    <property type="entry name" value="ABC_NrtD_SsuB_transporters"/>
    <property type="match status" value="1"/>
</dbReference>
<organism evidence="5 6">
    <name type="scientific">Tectimicrobiota bacterium</name>
    <dbReference type="NCBI Taxonomy" id="2528274"/>
    <lineage>
        <taxon>Bacteria</taxon>
        <taxon>Pseudomonadati</taxon>
        <taxon>Nitrospinota/Tectimicrobiota group</taxon>
        <taxon>Candidatus Tectimicrobiota</taxon>
    </lineage>
</organism>
<feature type="domain" description="ABC transporter" evidence="4">
    <location>
        <begin position="31"/>
        <end position="258"/>
    </location>
</feature>
<dbReference type="PROSITE" id="PS00211">
    <property type="entry name" value="ABC_TRANSPORTER_1"/>
    <property type="match status" value="1"/>
</dbReference>
<dbReference type="SUPFAM" id="SSF52540">
    <property type="entry name" value="P-loop containing nucleoside triphosphate hydrolases"/>
    <property type="match status" value="1"/>
</dbReference>
<sequence length="281" mass="31003">MEIRSLVETAELGRGEEAPSLLLAGANKGKIIVQELFKDFDSLRVLDGIHLEVGEGEFLALVGPSGCGKSTLLRMLAGLMKPSGGRVLIDGEEVRGPSPSRNLVFQEHALYPWRTVSQNVALGLEIFRFPPAEIRRRVKELLALVGLEGFDDYYPHQISGGMRQRAALARVLAVDPDVLFLDEPFGALDAMTRLTLQKELLRLWDHSGKTVVLVTHDVEEALYLADRVAIMSAVPGRIREIIRVKDPRPRDRGSASLVSLKRTVLDLLGLEPKFSQTIPAI</sequence>
<evidence type="ECO:0000313" key="6">
    <source>
        <dbReference type="Proteomes" id="UP000741360"/>
    </source>
</evidence>
<dbReference type="InterPro" id="IPR027417">
    <property type="entry name" value="P-loop_NTPase"/>
</dbReference>
<dbReference type="InterPro" id="IPR050166">
    <property type="entry name" value="ABC_transporter_ATP-bind"/>
</dbReference>
<evidence type="ECO:0000256" key="1">
    <source>
        <dbReference type="ARBA" id="ARBA00022448"/>
    </source>
</evidence>
<reference evidence="5" key="1">
    <citation type="submission" date="2020-07" db="EMBL/GenBank/DDBJ databases">
        <title>Huge and variable diversity of episymbiotic CPR bacteria and DPANN archaea in groundwater ecosystems.</title>
        <authorList>
            <person name="He C.Y."/>
            <person name="Keren R."/>
            <person name="Whittaker M."/>
            <person name="Farag I.F."/>
            <person name="Doudna J."/>
            <person name="Cate J.H.D."/>
            <person name="Banfield J.F."/>
        </authorList>
    </citation>
    <scope>NUCLEOTIDE SEQUENCE</scope>
    <source>
        <strain evidence="5">NC_groundwater_717_Ag_S-0.2um_59_8</strain>
    </source>
</reference>
<evidence type="ECO:0000256" key="3">
    <source>
        <dbReference type="ARBA" id="ARBA00022840"/>
    </source>
</evidence>
<dbReference type="InterPro" id="IPR003593">
    <property type="entry name" value="AAA+_ATPase"/>
</dbReference>
<comment type="caution">
    <text evidence="5">The sequence shown here is derived from an EMBL/GenBank/DDBJ whole genome shotgun (WGS) entry which is preliminary data.</text>
</comment>
<keyword evidence="3 5" id="KW-0067">ATP-binding</keyword>
<evidence type="ECO:0000259" key="4">
    <source>
        <dbReference type="PROSITE" id="PS50893"/>
    </source>
</evidence>
<dbReference type="Gene3D" id="3.40.50.300">
    <property type="entry name" value="P-loop containing nucleotide triphosphate hydrolases"/>
    <property type="match status" value="1"/>
</dbReference>
<dbReference type="AlphaFoldDB" id="A0A932GR15"/>
<dbReference type="Pfam" id="PF00005">
    <property type="entry name" value="ABC_tran"/>
    <property type="match status" value="1"/>
</dbReference>
<dbReference type="PANTHER" id="PTHR42788:SF13">
    <property type="entry name" value="ALIPHATIC SULFONATES IMPORT ATP-BINDING PROTEIN SSUB"/>
    <property type="match status" value="1"/>
</dbReference>
<evidence type="ECO:0000256" key="2">
    <source>
        <dbReference type="ARBA" id="ARBA00022741"/>
    </source>
</evidence>
<dbReference type="InterPro" id="IPR017871">
    <property type="entry name" value="ABC_transporter-like_CS"/>
</dbReference>
<dbReference type="SMART" id="SM00382">
    <property type="entry name" value="AAA"/>
    <property type="match status" value="1"/>
</dbReference>
<evidence type="ECO:0000313" key="5">
    <source>
        <dbReference type="EMBL" id="MBI3015642.1"/>
    </source>
</evidence>
<proteinExistence type="predicted"/>
<dbReference type="GO" id="GO:0005524">
    <property type="term" value="F:ATP binding"/>
    <property type="evidence" value="ECO:0007669"/>
    <property type="project" value="UniProtKB-KW"/>
</dbReference>
<keyword evidence="2" id="KW-0547">Nucleotide-binding</keyword>